<feature type="compositionally biased region" description="Acidic residues" evidence="3">
    <location>
        <begin position="312"/>
        <end position="321"/>
    </location>
</feature>
<accession>A0A6I2RF16</accession>
<dbReference type="Gene3D" id="2.40.50.140">
    <property type="entry name" value="Nucleic acid-binding proteins"/>
    <property type="match status" value="2"/>
</dbReference>
<dbReference type="EMBL" id="WKPR01000027">
    <property type="protein sequence ID" value="MSB21802.1"/>
    <property type="molecule type" value="Genomic_DNA"/>
</dbReference>
<feature type="compositionally biased region" description="Low complexity" evidence="3">
    <location>
        <begin position="285"/>
        <end position="307"/>
    </location>
</feature>
<dbReference type="AlphaFoldDB" id="A0A6I2RF16"/>
<proteinExistence type="predicted"/>
<evidence type="ECO:0000256" key="2">
    <source>
        <dbReference type="PROSITE-ProRule" id="PRU00252"/>
    </source>
</evidence>
<evidence type="ECO:0000313" key="5">
    <source>
        <dbReference type="Proteomes" id="UP000434475"/>
    </source>
</evidence>
<dbReference type="PROSITE" id="PS50935">
    <property type="entry name" value="SSB"/>
    <property type="match status" value="2"/>
</dbReference>
<dbReference type="Proteomes" id="UP000434475">
    <property type="component" value="Unassembled WGS sequence"/>
</dbReference>
<dbReference type="GO" id="GO:0003697">
    <property type="term" value="F:single-stranded DNA binding"/>
    <property type="evidence" value="ECO:0007669"/>
    <property type="project" value="InterPro"/>
</dbReference>
<reference evidence="4 5" key="1">
    <citation type="journal article" date="2019" name="Nat. Med.">
        <title>A library of human gut bacterial isolates paired with longitudinal multiomics data enables mechanistic microbiome research.</title>
        <authorList>
            <person name="Poyet M."/>
            <person name="Groussin M."/>
            <person name="Gibbons S.M."/>
            <person name="Avila-Pacheco J."/>
            <person name="Jiang X."/>
            <person name="Kearney S.M."/>
            <person name="Perrotta A.R."/>
            <person name="Berdy B."/>
            <person name="Zhao S."/>
            <person name="Lieberman T.D."/>
            <person name="Swanson P.K."/>
            <person name="Smith M."/>
            <person name="Roesemann S."/>
            <person name="Alexander J.E."/>
            <person name="Rich S.A."/>
            <person name="Livny J."/>
            <person name="Vlamakis H."/>
            <person name="Clish C."/>
            <person name="Bullock K."/>
            <person name="Deik A."/>
            <person name="Scott J."/>
            <person name="Pierce K.A."/>
            <person name="Xavier R.J."/>
            <person name="Alm E.J."/>
        </authorList>
    </citation>
    <scope>NUCLEOTIDE SEQUENCE [LARGE SCALE GENOMIC DNA]</scope>
    <source>
        <strain evidence="4 5">BIOML-A2</strain>
    </source>
</reference>
<evidence type="ECO:0000313" key="4">
    <source>
        <dbReference type="EMBL" id="MSB21802.1"/>
    </source>
</evidence>
<feature type="region of interest" description="Disordered" evidence="3">
    <location>
        <begin position="285"/>
        <end position="321"/>
    </location>
</feature>
<evidence type="ECO:0000256" key="1">
    <source>
        <dbReference type="ARBA" id="ARBA00023125"/>
    </source>
</evidence>
<organism evidence="4 5">
    <name type="scientific">Flavonifractor plautii</name>
    <name type="common">Fusobacterium plautii</name>
    <dbReference type="NCBI Taxonomy" id="292800"/>
    <lineage>
        <taxon>Bacteria</taxon>
        <taxon>Bacillati</taxon>
        <taxon>Bacillota</taxon>
        <taxon>Clostridia</taxon>
        <taxon>Eubacteriales</taxon>
        <taxon>Oscillospiraceae</taxon>
        <taxon>Flavonifractor</taxon>
    </lineage>
</organism>
<dbReference type="RefSeq" id="WP_172698026.1">
    <property type="nucleotide sequence ID" value="NZ_JAQLWY010000025.1"/>
</dbReference>
<evidence type="ECO:0000256" key="3">
    <source>
        <dbReference type="SAM" id="MobiDB-lite"/>
    </source>
</evidence>
<dbReference type="Pfam" id="PF00436">
    <property type="entry name" value="SSB"/>
    <property type="match status" value="1"/>
</dbReference>
<gene>
    <name evidence="4" type="ORF">GKE97_20190</name>
</gene>
<name>A0A6I2RF16_FLAPL</name>
<comment type="caution">
    <text evidence="4">The sequence shown here is derived from an EMBL/GenBank/DDBJ whole genome shotgun (WGS) entry which is preliminary data.</text>
</comment>
<sequence>MENKNRYKTHSVGMTTKGEPYAFQLEGYVSSPAPYFSAAHDDKKAFLSASIGLPCAADQLMALAKNEYDKEKSYVAPEFATIKLYGQAAEKFSSVLNKGRHVVVAGRLVWRQFTTKDGNPGERLEIEVDNLIDAGSFKDGVDPTVGSDIAVATLAYKSRQDGLDRTLPMACTVSGTVIGAKPLGTSPKGNSYLQFGIRTQMSAEKICDLANGTYNKEKAYDGKKTIINASVFGTRAEGLAKVIADGAIVVVSGAVEAREYNGNISYQIRPRGDAVTVIKYGPRDGSAPAPAAGSAAAAAEPDTSAAGNFTPVEDEDDELPF</sequence>
<keyword evidence="1 2" id="KW-0238">DNA-binding</keyword>
<dbReference type="InterPro" id="IPR000424">
    <property type="entry name" value="Primosome_PriB/ssb"/>
</dbReference>
<dbReference type="InterPro" id="IPR012340">
    <property type="entry name" value="NA-bd_OB-fold"/>
</dbReference>
<protein>
    <submittedName>
        <fullName evidence="4">Single-stranded DNA-binding protein</fullName>
    </submittedName>
</protein>
<dbReference type="SUPFAM" id="SSF50249">
    <property type="entry name" value="Nucleic acid-binding proteins"/>
    <property type="match status" value="2"/>
</dbReference>